<name>A0A9X3YIN1_9GAMM</name>
<dbReference type="SUPFAM" id="SSF52540">
    <property type="entry name" value="P-loop containing nucleoside triphosphate hydrolases"/>
    <property type="match status" value="1"/>
</dbReference>
<dbReference type="InterPro" id="IPR027417">
    <property type="entry name" value="P-loop_NTPase"/>
</dbReference>
<keyword evidence="3" id="KW-1185">Reference proteome</keyword>
<dbReference type="PANTHER" id="PTHR37807">
    <property type="entry name" value="OS07G0160300 PROTEIN"/>
    <property type="match status" value="1"/>
</dbReference>
<comment type="caution">
    <text evidence="2">The sequence shown here is derived from an EMBL/GenBank/DDBJ whole genome shotgun (WGS) entry which is preliminary data.</text>
</comment>
<dbReference type="PANTHER" id="PTHR37807:SF3">
    <property type="entry name" value="OS07G0160300 PROTEIN"/>
    <property type="match status" value="1"/>
</dbReference>
<dbReference type="RefSeq" id="WP_263543159.1">
    <property type="nucleotide sequence ID" value="NZ_JAOVZO020000003.1"/>
</dbReference>
<evidence type="ECO:0000313" key="3">
    <source>
        <dbReference type="Proteomes" id="UP001139971"/>
    </source>
</evidence>
<keyword evidence="2" id="KW-0547">Nucleotide-binding</keyword>
<protein>
    <submittedName>
        <fullName evidence="2">ATP-binding protein</fullName>
    </submittedName>
</protein>
<proteinExistence type="predicted"/>
<organism evidence="2 3">
    <name type="scientific">Tahibacter soli</name>
    <dbReference type="NCBI Taxonomy" id="2983605"/>
    <lineage>
        <taxon>Bacteria</taxon>
        <taxon>Pseudomonadati</taxon>
        <taxon>Pseudomonadota</taxon>
        <taxon>Gammaproteobacteria</taxon>
        <taxon>Lysobacterales</taxon>
        <taxon>Rhodanobacteraceae</taxon>
        <taxon>Tahibacter</taxon>
    </lineage>
</organism>
<keyword evidence="2" id="KW-0067">ATP-binding</keyword>
<gene>
    <name evidence="2" type="ORF">OD750_004945</name>
</gene>
<dbReference type="EMBL" id="JAOVZO020000003">
    <property type="protein sequence ID" value="MDC8011890.1"/>
    <property type="molecule type" value="Genomic_DNA"/>
</dbReference>
<accession>A0A9X3YIN1</accession>
<evidence type="ECO:0000313" key="2">
    <source>
        <dbReference type="EMBL" id="MDC8011890.1"/>
    </source>
</evidence>
<dbReference type="Proteomes" id="UP001139971">
    <property type="component" value="Unassembled WGS sequence"/>
</dbReference>
<evidence type="ECO:0000256" key="1">
    <source>
        <dbReference type="SAM" id="MobiDB-lite"/>
    </source>
</evidence>
<dbReference type="Pfam" id="PF13671">
    <property type="entry name" value="AAA_33"/>
    <property type="match status" value="1"/>
</dbReference>
<dbReference type="GO" id="GO:0005524">
    <property type="term" value="F:ATP binding"/>
    <property type="evidence" value="ECO:0007669"/>
    <property type="project" value="UniProtKB-KW"/>
</dbReference>
<sequence>MTMPTPVPQSRSITAPPPSRAVAPGRRLVVALIGLPGAGKSVVARAIADQLGLRRVDRDAIRHAMFPRCSYSFVEKRASFRALLLALEMNCMLGESTVIDGCTFSRRSDLERVDQIVRAQGFQAIPVFLDCPSDVARARIERDVAENRHLARDRTPDVVAEVLARMEPPPPGSLTIDATLPAAEVCRLAVESVAALAGMALPRRPA</sequence>
<dbReference type="Gene3D" id="3.40.50.300">
    <property type="entry name" value="P-loop containing nucleotide triphosphate hydrolases"/>
    <property type="match status" value="1"/>
</dbReference>
<reference evidence="2" key="1">
    <citation type="submission" date="2023-02" db="EMBL/GenBank/DDBJ databases">
        <title>Tahibacter soli sp. nov. isolated from soil.</title>
        <authorList>
            <person name="Baek J.H."/>
            <person name="Lee J.K."/>
            <person name="Choi D.G."/>
            <person name="Jeon C.O."/>
        </authorList>
    </citation>
    <scope>NUCLEOTIDE SEQUENCE</scope>
    <source>
        <strain evidence="2">BL</strain>
    </source>
</reference>
<dbReference type="AlphaFoldDB" id="A0A9X3YIN1"/>
<feature type="region of interest" description="Disordered" evidence="1">
    <location>
        <begin position="1"/>
        <end position="20"/>
    </location>
</feature>